<organism evidence="4 5">
    <name type="scientific">Sinocyclocheilus rhinocerous</name>
    <dbReference type="NCBI Taxonomy" id="307959"/>
    <lineage>
        <taxon>Eukaryota</taxon>
        <taxon>Metazoa</taxon>
        <taxon>Chordata</taxon>
        <taxon>Craniata</taxon>
        <taxon>Vertebrata</taxon>
        <taxon>Euteleostomi</taxon>
        <taxon>Actinopterygii</taxon>
        <taxon>Neopterygii</taxon>
        <taxon>Teleostei</taxon>
        <taxon>Ostariophysi</taxon>
        <taxon>Cypriniformes</taxon>
        <taxon>Cyprinidae</taxon>
        <taxon>Cyprininae</taxon>
        <taxon>Sinocyclocheilus</taxon>
    </lineage>
</organism>
<dbReference type="Gene3D" id="3.40.1170.60">
    <property type="match status" value="1"/>
</dbReference>
<dbReference type="Gene3D" id="3.30.70.270">
    <property type="match status" value="1"/>
</dbReference>
<reference evidence="4" key="1">
    <citation type="submission" date="2025-08" db="UniProtKB">
        <authorList>
            <consortium name="Ensembl"/>
        </authorList>
    </citation>
    <scope>IDENTIFICATION</scope>
</reference>
<evidence type="ECO:0000313" key="5">
    <source>
        <dbReference type="Proteomes" id="UP000472270"/>
    </source>
</evidence>
<dbReference type="PROSITE" id="PS50173">
    <property type="entry name" value="UMUC"/>
    <property type="match status" value="1"/>
</dbReference>
<dbReference type="InterPro" id="IPR043502">
    <property type="entry name" value="DNA/RNA_pol_sf"/>
</dbReference>
<dbReference type="InterPro" id="IPR043128">
    <property type="entry name" value="Rev_trsase/Diguanyl_cyclase"/>
</dbReference>
<dbReference type="GO" id="GO:0042276">
    <property type="term" value="P:error-prone translesion synthesis"/>
    <property type="evidence" value="ECO:0007669"/>
    <property type="project" value="TreeGrafter"/>
</dbReference>
<dbReference type="Pfam" id="PF00817">
    <property type="entry name" value="IMS"/>
    <property type="match status" value="1"/>
</dbReference>
<feature type="compositionally biased region" description="Low complexity" evidence="2">
    <location>
        <begin position="170"/>
        <end position="184"/>
    </location>
</feature>
<dbReference type="GO" id="GO:0005634">
    <property type="term" value="C:nucleus"/>
    <property type="evidence" value="ECO:0007669"/>
    <property type="project" value="TreeGrafter"/>
</dbReference>
<evidence type="ECO:0000256" key="1">
    <source>
        <dbReference type="ARBA" id="ARBA00016178"/>
    </source>
</evidence>
<evidence type="ECO:0000259" key="3">
    <source>
        <dbReference type="PROSITE" id="PS50173"/>
    </source>
</evidence>
<feature type="compositionally biased region" description="Basic and acidic residues" evidence="2">
    <location>
        <begin position="155"/>
        <end position="169"/>
    </location>
</feature>
<dbReference type="FunFam" id="3.40.1170.60:FF:000002">
    <property type="entry name" value="Polymerase (DNA directed) kappa"/>
    <property type="match status" value="1"/>
</dbReference>
<sequence length="374" mass="42091">DSCVPVQIMSNQLNLKLSRELGRVIVHVDMDAFYAAVEMRDCPELKDKPMAVGSMSMLSTSNYHASRFGVRAAMPGFIAKNLCPNLVIVPTNFDKYRAVSAQVREIFSEYDPHFMPMSLDEAYLDITEQRKHWPETMRTYCICDASAGVFKLENDTDKSTAESEKDERSPVLFEESPSSSPSLSGADRKAEVFGTSAEEAVREMRFRIQQKTSLTASAGIAPNMMLAKVCSDKNKPNGQYRIPPERQAVMEFIQDLPVRKVSGLGKVTEKMVAALGIVNCDQLGQQIALLSLTCFRSKHFCKLEINFLFPPPVNLFVLFLFTLSFRTFGEMSDAEEQYSLCRALCHDLAQDLQREGLKKHVKYIPYTISINVNM</sequence>
<dbReference type="PANTHER" id="PTHR11076:SF33">
    <property type="entry name" value="DNA POLYMERASE KAPPA"/>
    <property type="match status" value="1"/>
</dbReference>
<dbReference type="GO" id="GO:0003887">
    <property type="term" value="F:DNA-directed DNA polymerase activity"/>
    <property type="evidence" value="ECO:0007669"/>
    <property type="project" value="InterPro"/>
</dbReference>
<dbReference type="PANTHER" id="PTHR11076">
    <property type="entry name" value="DNA REPAIR POLYMERASE UMUC / TRANSFERASE FAMILY MEMBER"/>
    <property type="match status" value="1"/>
</dbReference>
<dbReference type="InterPro" id="IPR050116">
    <property type="entry name" value="DNA_polymerase-Y"/>
</dbReference>
<evidence type="ECO:0000256" key="2">
    <source>
        <dbReference type="SAM" id="MobiDB-lite"/>
    </source>
</evidence>
<evidence type="ECO:0000313" key="4">
    <source>
        <dbReference type="Ensembl" id="ENSSRHP00000017170.1"/>
    </source>
</evidence>
<dbReference type="SUPFAM" id="SSF56672">
    <property type="entry name" value="DNA/RNA polymerases"/>
    <property type="match status" value="1"/>
</dbReference>
<dbReference type="FunFam" id="3.30.70.270:FF:000151">
    <property type="entry name" value="Polymerase (DNA directed) kappa"/>
    <property type="match status" value="1"/>
</dbReference>
<feature type="domain" description="UmuC" evidence="3">
    <location>
        <begin position="25"/>
        <end position="265"/>
    </location>
</feature>
<feature type="region of interest" description="Disordered" evidence="2">
    <location>
        <begin position="155"/>
        <end position="190"/>
    </location>
</feature>
<dbReference type="Ensembl" id="ENSSRHT00000017727.1">
    <property type="protein sequence ID" value="ENSSRHP00000017170.1"/>
    <property type="gene ID" value="ENSSRHG00000009397.1"/>
</dbReference>
<dbReference type="AlphaFoldDB" id="A0A673GUA6"/>
<dbReference type="Proteomes" id="UP000472270">
    <property type="component" value="Unassembled WGS sequence"/>
</dbReference>
<dbReference type="InterPro" id="IPR022880">
    <property type="entry name" value="DNApol_IV"/>
</dbReference>
<dbReference type="Gene3D" id="1.10.150.20">
    <property type="entry name" value="5' to 3' exonuclease, C-terminal subdomain"/>
    <property type="match status" value="1"/>
</dbReference>
<name>A0A673GUA6_9TELE</name>
<accession>A0A673GUA6</accession>
<reference evidence="4" key="2">
    <citation type="submission" date="2025-09" db="UniProtKB">
        <authorList>
            <consortium name="Ensembl"/>
        </authorList>
    </citation>
    <scope>IDENTIFICATION</scope>
</reference>
<dbReference type="GO" id="GO:0006281">
    <property type="term" value="P:DNA repair"/>
    <property type="evidence" value="ECO:0007669"/>
    <property type="project" value="InterPro"/>
</dbReference>
<dbReference type="InterPro" id="IPR001126">
    <property type="entry name" value="UmuC"/>
</dbReference>
<protein>
    <recommendedName>
        <fullName evidence="1">DNA polymerase kappa</fullName>
    </recommendedName>
</protein>
<keyword evidence="5" id="KW-1185">Reference proteome</keyword>
<dbReference type="CDD" id="cd03586">
    <property type="entry name" value="PolY_Pol_IV_kappa"/>
    <property type="match status" value="1"/>
</dbReference>
<proteinExistence type="predicted"/>